<dbReference type="PANTHER" id="PTHR43053">
    <property type="entry name" value="GLYCOSIDASE FAMILY 31"/>
    <property type="match status" value="1"/>
</dbReference>
<keyword evidence="4" id="KW-0326">Glycosidase</keyword>
<dbReference type="CDD" id="cd14791">
    <property type="entry name" value="GH36"/>
    <property type="match status" value="1"/>
</dbReference>
<evidence type="ECO:0000256" key="1">
    <source>
        <dbReference type="ARBA" id="ARBA00001255"/>
    </source>
</evidence>
<dbReference type="EMBL" id="NBIV01000090">
    <property type="protein sequence ID" value="PXF44467.1"/>
    <property type="molecule type" value="Genomic_DNA"/>
</dbReference>
<comment type="catalytic activity">
    <reaction evidence="1">
        <text>Hydrolysis of terminal, non-reducing alpha-D-galactose residues in alpha-D-galactosides, including galactose oligosaccharides, galactomannans and galactolipids.</text>
        <dbReference type="EC" id="3.2.1.22"/>
    </reaction>
</comment>
<reference evidence="7 8" key="1">
    <citation type="journal article" date="2018" name="Mol. Biol. Evol.">
        <title>Analysis of the draft genome of the red seaweed Gracilariopsis chorda provides insights into genome size evolution in Rhodophyta.</title>
        <authorList>
            <person name="Lee J."/>
            <person name="Yang E.C."/>
            <person name="Graf L."/>
            <person name="Yang J.H."/>
            <person name="Qiu H."/>
            <person name="Zel Zion U."/>
            <person name="Chan C.X."/>
            <person name="Stephens T.G."/>
            <person name="Weber A.P.M."/>
            <person name="Boo G.H."/>
            <person name="Boo S.M."/>
            <person name="Kim K.M."/>
            <person name="Shin Y."/>
            <person name="Jung M."/>
            <person name="Lee S.J."/>
            <person name="Yim H.S."/>
            <person name="Lee J.H."/>
            <person name="Bhattacharya D."/>
            <person name="Yoon H.S."/>
        </authorList>
    </citation>
    <scope>NUCLEOTIDE SEQUENCE [LARGE SCALE GENOMIC DNA]</scope>
    <source>
        <strain evidence="7 8">SKKU-2015</strain>
        <tissue evidence="7">Whole body</tissue>
    </source>
</reference>
<proteinExistence type="predicted"/>
<dbReference type="InterPro" id="IPR031704">
    <property type="entry name" value="Glyco_hydro_36_N"/>
</dbReference>
<dbReference type="Pfam" id="PF16874">
    <property type="entry name" value="Glyco_hydro_36C"/>
    <property type="match status" value="1"/>
</dbReference>
<feature type="domain" description="Glycosyl hydrolase family 36 N-terminal" evidence="6">
    <location>
        <begin position="38"/>
        <end position="322"/>
    </location>
</feature>
<dbReference type="InterPro" id="IPR031705">
    <property type="entry name" value="Glyco_hydro_36_C"/>
</dbReference>
<feature type="domain" description="Glycosyl hydrolase family 36 C-terminal" evidence="5">
    <location>
        <begin position="690"/>
        <end position="778"/>
    </location>
</feature>
<dbReference type="Proteomes" id="UP000247409">
    <property type="component" value="Unassembled WGS sequence"/>
</dbReference>
<dbReference type="EC" id="3.2.1.22" evidence="2"/>
<evidence type="ECO:0000256" key="4">
    <source>
        <dbReference type="ARBA" id="ARBA00023295"/>
    </source>
</evidence>
<dbReference type="SUPFAM" id="SSF51445">
    <property type="entry name" value="(Trans)glycosidases"/>
    <property type="match status" value="1"/>
</dbReference>
<protein>
    <recommendedName>
        <fullName evidence="2">alpha-galactosidase</fullName>
        <ecNumber evidence="2">3.2.1.22</ecNumber>
    </recommendedName>
</protein>
<evidence type="ECO:0000256" key="3">
    <source>
        <dbReference type="ARBA" id="ARBA00022801"/>
    </source>
</evidence>
<dbReference type="InterPro" id="IPR013785">
    <property type="entry name" value="Aldolase_TIM"/>
</dbReference>
<dbReference type="GO" id="GO:0016052">
    <property type="term" value="P:carbohydrate catabolic process"/>
    <property type="evidence" value="ECO:0007669"/>
    <property type="project" value="InterPro"/>
</dbReference>
<dbReference type="STRING" id="448386.A0A2V3IRW6"/>
<evidence type="ECO:0000259" key="5">
    <source>
        <dbReference type="Pfam" id="PF16874"/>
    </source>
</evidence>
<evidence type="ECO:0000259" key="6">
    <source>
        <dbReference type="Pfam" id="PF16875"/>
    </source>
</evidence>
<accession>A0A2V3IRW6</accession>
<evidence type="ECO:0000313" key="8">
    <source>
        <dbReference type="Proteomes" id="UP000247409"/>
    </source>
</evidence>
<dbReference type="InterPro" id="IPR017853">
    <property type="entry name" value="GH"/>
</dbReference>
<dbReference type="PRINTS" id="PR00743">
    <property type="entry name" value="GLHYDRLASE36"/>
</dbReference>
<name>A0A2V3IRW6_9FLOR</name>
<sequence length="800" mass="90287">MAPRQPPLSDVSFLAHTRTFLIRAPSWTYAFRVDDARQLEHLYWGPPLTHPQDDLSYLLLNHSPVSYDQQHTISAQNPSQQLPAFPPAEPLDPARLGANTRMFEFVCHNGSDFRTPSFIPFFPDSGSSLAQFKYHSHKILPGKPPMLSGLPALYTEHHQEATTLVVILTDPPSALQLHLHYTLFRSLGILTRHTRLYNNTPSSQSFTVTIHRLMSATVDFETEQNFHITHFEGGWGRERQPVTEPVTMGIKSIHSIRGASSHQLNPHVILQPRQPASETAGECFAFTFIYSGSFLITCEKNEYGRVRLHVGLHPQNFSWHLANSPDQNVFCTPEVVLSYSSSGLGPLSRTLHRAFRERLVPKQWRYHIPPVLINTWEAVYFDVTHENALQLAKKAARSGVQLLVVDDGWFARRSNPQAGLGDWKACSTKFPNGLAALANDLRQIDMQLGLWVEPEMVSVQSDLYKAHPDWCISVPHRERTTGRFQLVLDLTRSEVRDYIVNILSQLLRSANISYFKWDMNRFLTEVYSTQWPPERQGEMWHRYILGLYQVLRCISAAFPDVLIESCAGGGGRFDAGMLAFTPQIWASDNSDAVWRTKIQHGTSMAYPPSAIGAHVSFVPNHQTMRWAPLKTRAAVAMCGTFGLELDARIWSDEQIEEMAQIIRVRNRVAPLVARGDLYRLCSPFEGQLGAWMFVSQDCRIAFVVAVCVAKEVGALLPRLRLQGLCEDFVYEVTELLGGTAVVRNLDSGELVRCTKESEPRKMSGNVLHSAGLVLQMQFETDCAVFFLSAVNGYDAQDWCQ</sequence>
<gene>
    <name evidence="7" type="ORF">BWQ96_05795</name>
</gene>
<organism evidence="7 8">
    <name type="scientific">Gracilariopsis chorda</name>
    <dbReference type="NCBI Taxonomy" id="448386"/>
    <lineage>
        <taxon>Eukaryota</taxon>
        <taxon>Rhodophyta</taxon>
        <taxon>Florideophyceae</taxon>
        <taxon>Rhodymeniophycidae</taxon>
        <taxon>Gracilariales</taxon>
        <taxon>Gracilariaceae</taxon>
        <taxon>Gracilariopsis</taxon>
    </lineage>
</organism>
<dbReference type="GO" id="GO:0004557">
    <property type="term" value="F:alpha-galactosidase activity"/>
    <property type="evidence" value="ECO:0007669"/>
    <property type="project" value="UniProtKB-EC"/>
</dbReference>
<dbReference type="InterPro" id="IPR050985">
    <property type="entry name" value="Alpha-glycosidase_related"/>
</dbReference>
<dbReference type="AlphaFoldDB" id="A0A2V3IRW6"/>
<keyword evidence="8" id="KW-1185">Reference proteome</keyword>
<dbReference type="Pfam" id="PF16875">
    <property type="entry name" value="Glyco_hydro_36N"/>
    <property type="match status" value="1"/>
</dbReference>
<dbReference type="InterPro" id="IPR000111">
    <property type="entry name" value="Glyco_hydro_27/36_CS"/>
</dbReference>
<dbReference type="FunFam" id="3.20.20.70:FF:000118">
    <property type="entry name" value="Alpha-galactosidase"/>
    <property type="match status" value="1"/>
</dbReference>
<dbReference type="InterPro" id="IPR002252">
    <property type="entry name" value="Glyco_hydro_36"/>
</dbReference>
<evidence type="ECO:0000256" key="2">
    <source>
        <dbReference type="ARBA" id="ARBA00012755"/>
    </source>
</evidence>
<dbReference type="InterPro" id="IPR013780">
    <property type="entry name" value="Glyco_hydro_b"/>
</dbReference>
<dbReference type="Gene3D" id="2.70.98.60">
    <property type="entry name" value="alpha-galactosidase from lactobacil brevis"/>
    <property type="match status" value="1"/>
</dbReference>
<dbReference type="PROSITE" id="PS00512">
    <property type="entry name" value="ALPHA_GALACTOSIDASE"/>
    <property type="match status" value="1"/>
</dbReference>
<keyword evidence="3" id="KW-0378">Hydrolase</keyword>
<dbReference type="Gene3D" id="3.20.20.70">
    <property type="entry name" value="Aldolase class I"/>
    <property type="match status" value="1"/>
</dbReference>
<dbReference type="InterPro" id="IPR038417">
    <property type="entry name" value="Alpga-gal_N_sf"/>
</dbReference>
<dbReference type="Gene3D" id="2.60.40.1180">
    <property type="entry name" value="Golgi alpha-mannosidase II"/>
    <property type="match status" value="1"/>
</dbReference>
<dbReference type="Pfam" id="PF02065">
    <property type="entry name" value="Melibiase"/>
    <property type="match status" value="1"/>
</dbReference>
<evidence type="ECO:0000313" key="7">
    <source>
        <dbReference type="EMBL" id="PXF44467.1"/>
    </source>
</evidence>
<dbReference type="OrthoDB" id="5795902at2759"/>
<comment type="caution">
    <text evidence="7">The sequence shown here is derived from an EMBL/GenBank/DDBJ whole genome shotgun (WGS) entry which is preliminary data.</text>
</comment>
<dbReference type="PANTHER" id="PTHR43053:SF3">
    <property type="entry name" value="ALPHA-GALACTOSIDASE C-RELATED"/>
    <property type="match status" value="1"/>
</dbReference>